<name>A0AAE1CDB1_9PEZI</name>
<dbReference type="Gene3D" id="3.40.50.300">
    <property type="entry name" value="P-loop containing nucleotide triphosphate hydrolases"/>
    <property type="match status" value="1"/>
</dbReference>
<keyword evidence="1" id="KW-0677">Repeat</keyword>
<dbReference type="InterPro" id="IPR036770">
    <property type="entry name" value="Ankyrin_rpt-contain_sf"/>
</dbReference>
<keyword evidence="8" id="KW-1185">Reference proteome</keyword>
<keyword evidence="2 3" id="KW-0040">ANK repeat</keyword>
<evidence type="ECO:0000313" key="8">
    <source>
        <dbReference type="Proteomes" id="UP001270362"/>
    </source>
</evidence>
<protein>
    <submittedName>
        <fullName evidence="7">Ankyrin repeat-containing domain protein</fullName>
    </submittedName>
</protein>
<accession>A0AAE1CDB1</accession>
<feature type="compositionally biased region" description="Basic residues" evidence="4">
    <location>
        <begin position="9"/>
        <end position="18"/>
    </location>
</feature>
<dbReference type="SUPFAM" id="SSF52540">
    <property type="entry name" value="P-loop containing nucleoside triphosphate hydrolases"/>
    <property type="match status" value="1"/>
</dbReference>
<reference evidence="7" key="1">
    <citation type="journal article" date="2023" name="Mol. Phylogenet. Evol.">
        <title>Genome-scale phylogeny and comparative genomics of the fungal order Sordariales.</title>
        <authorList>
            <person name="Hensen N."/>
            <person name="Bonometti L."/>
            <person name="Westerberg I."/>
            <person name="Brannstrom I.O."/>
            <person name="Guillou S."/>
            <person name="Cros-Aarteil S."/>
            <person name="Calhoun S."/>
            <person name="Haridas S."/>
            <person name="Kuo A."/>
            <person name="Mondo S."/>
            <person name="Pangilinan J."/>
            <person name="Riley R."/>
            <person name="LaButti K."/>
            <person name="Andreopoulos B."/>
            <person name="Lipzen A."/>
            <person name="Chen C."/>
            <person name="Yan M."/>
            <person name="Daum C."/>
            <person name="Ng V."/>
            <person name="Clum A."/>
            <person name="Steindorff A."/>
            <person name="Ohm R.A."/>
            <person name="Martin F."/>
            <person name="Silar P."/>
            <person name="Natvig D.O."/>
            <person name="Lalanne C."/>
            <person name="Gautier V."/>
            <person name="Ament-Velasquez S.L."/>
            <person name="Kruys A."/>
            <person name="Hutchinson M.I."/>
            <person name="Powell A.J."/>
            <person name="Barry K."/>
            <person name="Miller A.N."/>
            <person name="Grigoriev I.V."/>
            <person name="Debuchy R."/>
            <person name="Gladieux P."/>
            <person name="Hiltunen Thoren M."/>
            <person name="Johannesson H."/>
        </authorList>
    </citation>
    <scope>NUCLEOTIDE SEQUENCE</scope>
    <source>
        <strain evidence="7">CBS 314.62</strain>
    </source>
</reference>
<dbReference type="GO" id="GO:0000976">
    <property type="term" value="F:transcription cis-regulatory region binding"/>
    <property type="evidence" value="ECO:0007669"/>
    <property type="project" value="TreeGrafter"/>
</dbReference>
<evidence type="ECO:0000256" key="1">
    <source>
        <dbReference type="ARBA" id="ARBA00022737"/>
    </source>
</evidence>
<dbReference type="PANTHER" id="PTHR24193">
    <property type="entry name" value="ANKYRIN REPEAT PROTEIN"/>
    <property type="match status" value="1"/>
</dbReference>
<organism evidence="7 8">
    <name type="scientific">Podospora appendiculata</name>
    <dbReference type="NCBI Taxonomy" id="314037"/>
    <lineage>
        <taxon>Eukaryota</taxon>
        <taxon>Fungi</taxon>
        <taxon>Dikarya</taxon>
        <taxon>Ascomycota</taxon>
        <taxon>Pezizomycotina</taxon>
        <taxon>Sordariomycetes</taxon>
        <taxon>Sordariomycetidae</taxon>
        <taxon>Sordariales</taxon>
        <taxon>Podosporaceae</taxon>
        <taxon>Podospora</taxon>
    </lineage>
</organism>
<dbReference type="InterPro" id="IPR027417">
    <property type="entry name" value="P-loop_NTPase"/>
</dbReference>
<evidence type="ECO:0000259" key="6">
    <source>
        <dbReference type="Pfam" id="PF24883"/>
    </source>
</evidence>
<evidence type="ECO:0000256" key="3">
    <source>
        <dbReference type="PROSITE-ProRule" id="PRU00023"/>
    </source>
</evidence>
<feature type="repeat" description="ANK" evidence="3">
    <location>
        <begin position="1197"/>
        <end position="1229"/>
    </location>
</feature>
<dbReference type="Pfam" id="PF00023">
    <property type="entry name" value="Ank"/>
    <property type="match status" value="1"/>
</dbReference>
<reference evidence="7" key="2">
    <citation type="submission" date="2023-06" db="EMBL/GenBank/DDBJ databases">
        <authorList>
            <consortium name="Lawrence Berkeley National Laboratory"/>
            <person name="Haridas S."/>
            <person name="Hensen N."/>
            <person name="Bonometti L."/>
            <person name="Westerberg I."/>
            <person name="Brannstrom I.O."/>
            <person name="Guillou S."/>
            <person name="Cros-Aarteil S."/>
            <person name="Calhoun S."/>
            <person name="Kuo A."/>
            <person name="Mondo S."/>
            <person name="Pangilinan J."/>
            <person name="Riley R."/>
            <person name="Labutti K."/>
            <person name="Andreopoulos B."/>
            <person name="Lipzen A."/>
            <person name="Chen C."/>
            <person name="Yanf M."/>
            <person name="Daum C."/>
            <person name="Ng V."/>
            <person name="Clum A."/>
            <person name="Steindorff A."/>
            <person name="Ohm R."/>
            <person name="Martin F."/>
            <person name="Silar P."/>
            <person name="Natvig D."/>
            <person name="Lalanne C."/>
            <person name="Gautier V."/>
            <person name="Ament-Velasquez S.L."/>
            <person name="Kruys A."/>
            <person name="Hutchinson M.I."/>
            <person name="Powell A.J."/>
            <person name="Barry K."/>
            <person name="Miller A.N."/>
            <person name="Grigoriev I.V."/>
            <person name="Debuchy R."/>
            <person name="Gladieux P."/>
            <person name="Thoren M.H."/>
            <person name="Johannesson H."/>
        </authorList>
    </citation>
    <scope>NUCLEOTIDE SEQUENCE</scope>
    <source>
        <strain evidence="7">CBS 314.62</strain>
    </source>
</reference>
<dbReference type="InterPro" id="IPR002110">
    <property type="entry name" value="Ankyrin_rpt"/>
</dbReference>
<feature type="region of interest" description="Disordered" evidence="4">
    <location>
        <begin position="1"/>
        <end position="60"/>
    </location>
</feature>
<dbReference type="Pfam" id="PF17100">
    <property type="entry name" value="NACHT_N"/>
    <property type="match status" value="1"/>
</dbReference>
<proteinExistence type="predicted"/>
<feature type="domain" description="NWD NACHT-NTPase N-terminal" evidence="5">
    <location>
        <begin position="68"/>
        <end position="280"/>
    </location>
</feature>
<evidence type="ECO:0000259" key="5">
    <source>
        <dbReference type="Pfam" id="PF17100"/>
    </source>
</evidence>
<evidence type="ECO:0000256" key="2">
    <source>
        <dbReference type="ARBA" id="ARBA00023043"/>
    </source>
</evidence>
<dbReference type="EMBL" id="JAULSO010000002">
    <property type="protein sequence ID" value="KAK3689356.1"/>
    <property type="molecule type" value="Genomic_DNA"/>
</dbReference>
<dbReference type="Pfam" id="PF12796">
    <property type="entry name" value="Ank_2"/>
    <property type="match status" value="3"/>
</dbReference>
<dbReference type="PROSITE" id="PS50297">
    <property type="entry name" value="ANK_REP_REGION"/>
    <property type="match status" value="2"/>
</dbReference>
<dbReference type="SUPFAM" id="SSF48403">
    <property type="entry name" value="Ankyrin repeat"/>
    <property type="match status" value="2"/>
</dbReference>
<dbReference type="Pfam" id="PF24883">
    <property type="entry name" value="NPHP3_N"/>
    <property type="match status" value="1"/>
</dbReference>
<evidence type="ECO:0000256" key="4">
    <source>
        <dbReference type="SAM" id="MobiDB-lite"/>
    </source>
</evidence>
<dbReference type="PANTHER" id="PTHR24193:SF121">
    <property type="entry name" value="ADA2A-CONTAINING COMPLEX COMPONENT 3, ISOFORM D"/>
    <property type="match status" value="1"/>
</dbReference>
<dbReference type="PROSITE" id="PS50088">
    <property type="entry name" value="ANK_REPEAT"/>
    <property type="match status" value="3"/>
</dbReference>
<feature type="repeat" description="ANK" evidence="3">
    <location>
        <begin position="1129"/>
        <end position="1161"/>
    </location>
</feature>
<feature type="repeat" description="ANK" evidence="3">
    <location>
        <begin position="929"/>
        <end position="961"/>
    </location>
</feature>
<evidence type="ECO:0000313" key="7">
    <source>
        <dbReference type="EMBL" id="KAK3689356.1"/>
    </source>
</evidence>
<dbReference type="GO" id="GO:0045944">
    <property type="term" value="P:positive regulation of transcription by RNA polymerase II"/>
    <property type="evidence" value="ECO:0007669"/>
    <property type="project" value="TreeGrafter"/>
</dbReference>
<dbReference type="InterPro" id="IPR050663">
    <property type="entry name" value="Ankyrin-SOCS_Box"/>
</dbReference>
<dbReference type="InterPro" id="IPR056884">
    <property type="entry name" value="NPHP3-like_N"/>
</dbReference>
<dbReference type="Proteomes" id="UP001270362">
    <property type="component" value="Unassembled WGS sequence"/>
</dbReference>
<dbReference type="SMART" id="SM00248">
    <property type="entry name" value="ANK"/>
    <property type="match status" value="11"/>
</dbReference>
<dbReference type="GO" id="GO:0005634">
    <property type="term" value="C:nucleus"/>
    <property type="evidence" value="ECO:0007669"/>
    <property type="project" value="TreeGrafter"/>
</dbReference>
<gene>
    <name evidence="7" type="ORF">B0T22DRAFT_513705</name>
</gene>
<comment type="caution">
    <text evidence="7">The sequence shown here is derived from an EMBL/GenBank/DDBJ whole genome shotgun (WGS) entry which is preliminary data.</text>
</comment>
<sequence>MPFRDGVKRARRKIKSVFRHQDEEMVTRTGSPKPTTQPPSQAPAVLSDNPSLKYPSHGSPEHAVDGIDLWNQAYENLRVEEEGLILDYEDKLSSDLVTRPGLAGGPEISKRELMETILGYKMDEVNRDTWKLKFGSNEVQVKDLVEPVLGVIDWANEYITGAVEANPYASVAWAGVSLLLPLLLNPSSQAESLAKGLDYISSLIVQGRMREELYSRRYESNGDSDDFPASVSHLASSKFQATSYCYYAKNSAFRLGLDVIKWNDWESMLVEIKERERVFSSIADVWRDAVYNDEFAAAETRHQEIMRRWGSVRKDVSGLRKAIEEAQMEEKRLELLSWLCSLDPSENHNAALDRHEDGTSVWLVEESREFEIWKQAPGSLLWLHGKAGSGKTILSSSVIKHLRKKHASDPETTLAYFYFSFSDSRKQNVIEMLASLLKQIVSQRPNIPQPFKDLGVFKEKGERPDSKTLEDIIMTSVRGFSACPALNGERRKLLNSIRCIVEAAPDNLHIFCTSRNEADINTAMSPLLPTPSRAAIDLTAHRDVVDHDIRLFIDSTLSSFDYNSWPAGIKEEYVYYQLETLRDLSSPALIRTALQDLPVGLDATYDRVLMSIDPKFQPQVLTLEQLAEVFIIRPGRTPAYDHNERLFEPEDVLKYLPGLVYVGSHAVDSNSVASVDSYSWYSPSVDKYVRLIHFSVKEYLISSRIAQSAVASHFSLSEEYAHQYIARSCVEWLLQYENESMAQDLEPPFHHGDRQYASDLNVHNYALAHWMWHLEAVPRESWSTDIAYAAGYLLGCRSWFVDYFNVAVQFMGSYHKLYSLSFLLMMWLRPYLHTTRLGLSQLTEWLTSGDPEVNEYVTQEDLDVTLQVASYGGDVTAIQSLLDSGANPDAKGVTMLGPAMRAAACAGNLAAVRHLLKNGADINQSSGEGCESPLRTAAASQQLEIVQLLVDRGADITLSTSGEKCALTSALSFGGDQIRNWDLAYLSWELSFQCLQILLKKIASKQSGDYGYPLQAACLDSGQASHFAVTVLLDAGANVNSLGGRYGTALQAACCEVEASGVNRIRHSYRPMPDVPGRALKCVETLIDHGADVNTQGGEYGTALQAECYHHAHEITLDKQADVNIKGCKYGTALQAVCRKGSIDTAQLLLDHGAEVNTKSGKYGTALHAAASCDRRGADMLRSLLDNGAEVNENCGKFGTALQAACHSGSLENVRFLLEHGADVNTTGGLYGTALQCACFEQNLDIVQLLLDHRVDVYIEGGVFGSAWHAVTSRVFESQSDSNSSSDITGNITDRDDDHMILRLLLEHSVGVNDTRGLHGTALQATSFWKVGNTEIASRTQFLISRGADANIFAGKYGLPLQSACVFDDDDPRAMGEYDTYKNRAGFQALFLLQNCPDLNVNARGGMYCTALQAAVYSGLETVVKILVLKKKADVNIRGGEYGSAINAAVFRGYWHLFKILLKAGAVPDSRRRVPEPDLDWLARIKEKHGRGAEERYWKVWEKFKDEEN</sequence>
<dbReference type="Gene3D" id="1.25.40.20">
    <property type="entry name" value="Ankyrin repeat-containing domain"/>
    <property type="match status" value="4"/>
</dbReference>
<feature type="domain" description="Nephrocystin 3-like N-terminal" evidence="6">
    <location>
        <begin position="358"/>
        <end position="515"/>
    </location>
</feature>
<dbReference type="InterPro" id="IPR031359">
    <property type="entry name" value="NACHT_N"/>
</dbReference>